<accession>A0ABS8IMM5</accession>
<dbReference type="EMBL" id="JAJHPV010000004">
    <property type="protein sequence ID" value="MCC6069802.1"/>
    <property type="molecule type" value="Genomic_DNA"/>
</dbReference>
<protein>
    <submittedName>
        <fullName evidence="2">Uncharacterized protein</fullName>
    </submittedName>
</protein>
<dbReference type="Proteomes" id="UP001198701">
    <property type="component" value="Unassembled WGS sequence"/>
</dbReference>
<comment type="caution">
    <text evidence="2">The sequence shown here is derived from an EMBL/GenBank/DDBJ whole genome shotgun (WGS) entry which is preliminary data.</text>
</comment>
<feature type="region of interest" description="Disordered" evidence="1">
    <location>
        <begin position="1"/>
        <end position="57"/>
    </location>
</feature>
<dbReference type="RefSeq" id="WP_229430734.1">
    <property type="nucleotide sequence ID" value="NZ_JAJHPV010000004.1"/>
</dbReference>
<keyword evidence="3" id="KW-1185">Reference proteome</keyword>
<reference evidence="2 3" key="1">
    <citation type="submission" date="2021-11" db="EMBL/GenBank/DDBJ databases">
        <authorList>
            <person name="Huq M.A."/>
        </authorList>
    </citation>
    <scope>NUCLEOTIDE SEQUENCE [LARGE SCALE GENOMIC DNA]</scope>
    <source>
        <strain evidence="2 3">MAHUQ-52</strain>
    </source>
</reference>
<organism evidence="2 3">
    <name type="scientific">Massilia agrisoli</name>
    <dbReference type="NCBI Taxonomy" id="2892444"/>
    <lineage>
        <taxon>Bacteria</taxon>
        <taxon>Pseudomonadati</taxon>
        <taxon>Pseudomonadota</taxon>
        <taxon>Betaproteobacteria</taxon>
        <taxon>Burkholderiales</taxon>
        <taxon>Oxalobacteraceae</taxon>
        <taxon>Telluria group</taxon>
        <taxon>Massilia</taxon>
    </lineage>
</organism>
<evidence type="ECO:0000313" key="2">
    <source>
        <dbReference type="EMBL" id="MCC6069802.1"/>
    </source>
</evidence>
<evidence type="ECO:0000256" key="1">
    <source>
        <dbReference type="SAM" id="MobiDB-lite"/>
    </source>
</evidence>
<sequence length="57" mass="6705">MNPNTPNSRIEAEIQRERNERLHNDEAKTGESRGDDFRIKDARENESSGNLHRSRNR</sequence>
<gene>
    <name evidence="2" type="ORF">LMJ30_02365</name>
</gene>
<name>A0ABS8IMM5_9BURK</name>
<proteinExistence type="predicted"/>
<feature type="compositionally biased region" description="Basic and acidic residues" evidence="1">
    <location>
        <begin position="10"/>
        <end position="46"/>
    </location>
</feature>
<evidence type="ECO:0000313" key="3">
    <source>
        <dbReference type="Proteomes" id="UP001198701"/>
    </source>
</evidence>